<dbReference type="Proteomes" id="UP001164653">
    <property type="component" value="Chromosome"/>
</dbReference>
<dbReference type="RefSeq" id="WP_244824353.1">
    <property type="nucleotide sequence ID" value="NZ_CP112998.1"/>
</dbReference>
<dbReference type="AlphaFoldDB" id="A0A9E8SM26"/>
<sequence>MDFQTKYINPDFVSALPDDQPPATSYPEPGQTPPLNPTPEIPGTDAPEVNTGSRIDDDSPAQDIDEENVGEIESENP</sequence>
<organism evidence="2 3">
    <name type="scientific">Dyadobacter pollutisoli</name>
    <dbReference type="NCBI Taxonomy" id="2910158"/>
    <lineage>
        <taxon>Bacteria</taxon>
        <taxon>Pseudomonadati</taxon>
        <taxon>Bacteroidota</taxon>
        <taxon>Cytophagia</taxon>
        <taxon>Cytophagales</taxon>
        <taxon>Spirosomataceae</taxon>
        <taxon>Dyadobacter</taxon>
    </lineage>
</organism>
<reference evidence="2" key="1">
    <citation type="submission" date="2022-11" db="EMBL/GenBank/DDBJ databases">
        <title>Dyadobacter pollutisoli sp. nov., isolated from plastic dumped soil.</title>
        <authorList>
            <person name="Kim J.M."/>
            <person name="Kim K.R."/>
            <person name="Lee J.K."/>
            <person name="Hao L."/>
            <person name="Jeon C.O."/>
        </authorList>
    </citation>
    <scope>NUCLEOTIDE SEQUENCE</scope>
    <source>
        <strain evidence="2">U1</strain>
    </source>
</reference>
<feature type="compositionally biased region" description="Pro residues" evidence="1">
    <location>
        <begin position="30"/>
        <end position="40"/>
    </location>
</feature>
<evidence type="ECO:0000256" key="1">
    <source>
        <dbReference type="SAM" id="MobiDB-lite"/>
    </source>
</evidence>
<dbReference type="KEGG" id="dpf:ON006_10040"/>
<accession>A0A9E8SM26</accession>
<feature type="region of interest" description="Disordered" evidence="1">
    <location>
        <begin position="1"/>
        <end position="77"/>
    </location>
</feature>
<name>A0A9E8SM26_9BACT</name>
<proteinExistence type="predicted"/>
<protein>
    <submittedName>
        <fullName evidence="2">Uncharacterized protein</fullName>
    </submittedName>
</protein>
<keyword evidence="3" id="KW-1185">Reference proteome</keyword>
<dbReference type="EMBL" id="CP112998">
    <property type="protein sequence ID" value="WAC14280.1"/>
    <property type="molecule type" value="Genomic_DNA"/>
</dbReference>
<gene>
    <name evidence="2" type="ORF">ON006_10040</name>
</gene>
<evidence type="ECO:0000313" key="2">
    <source>
        <dbReference type="EMBL" id="WAC14280.1"/>
    </source>
</evidence>
<evidence type="ECO:0000313" key="3">
    <source>
        <dbReference type="Proteomes" id="UP001164653"/>
    </source>
</evidence>
<feature type="compositionally biased region" description="Acidic residues" evidence="1">
    <location>
        <begin position="58"/>
        <end position="77"/>
    </location>
</feature>